<dbReference type="Pfam" id="PF13399">
    <property type="entry name" value="LytR_C"/>
    <property type="match status" value="1"/>
</dbReference>
<dbReference type="Gene3D" id="3.40.630.190">
    <property type="entry name" value="LCP protein"/>
    <property type="match status" value="1"/>
</dbReference>
<dbReference type="PANTHER" id="PTHR33392">
    <property type="entry name" value="POLYISOPRENYL-TEICHOIC ACID--PEPTIDOGLYCAN TEICHOIC ACID TRANSFERASE TAGU"/>
    <property type="match status" value="1"/>
</dbReference>
<dbReference type="PANTHER" id="PTHR33392:SF6">
    <property type="entry name" value="POLYISOPRENYL-TEICHOIC ACID--PEPTIDOGLYCAN TEICHOIC ACID TRANSFERASE TAGU"/>
    <property type="match status" value="1"/>
</dbReference>
<dbReference type="InterPro" id="IPR004474">
    <property type="entry name" value="LytR_CpsA_psr"/>
</dbReference>
<dbReference type="Proteomes" id="UP001592582">
    <property type="component" value="Unassembled WGS sequence"/>
</dbReference>
<accession>A0ABV6VLL9</accession>
<dbReference type="InterPro" id="IPR027381">
    <property type="entry name" value="LytR/CpsA/Psr_C"/>
</dbReference>
<proteinExistence type="predicted"/>
<dbReference type="Pfam" id="PF03816">
    <property type="entry name" value="LytR_cpsA_psr"/>
    <property type="match status" value="1"/>
</dbReference>
<dbReference type="EMBL" id="JBHEZX010000026">
    <property type="protein sequence ID" value="MFC1414635.1"/>
    <property type="molecule type" value="Genomic_DNA"/>
</dbReference>
<dbReference type="Gene3D" id="3.30.70.2390">
    <property type="match status" value="1"/>
</dbReference>
<protein>
    <submittedName>
        <fullName evidence="1">LCP family protein</fullName>
    </submittedName>
</protein>
<gene>
    <name evidence="1" type="ORF">ACEZDG_35790</name>
</gene>
<reference evidence="1 2" key="1">
    <citation type="submission" date="2024-09" db="EMBL/GenBank/DDBJ databases">
        <authorList>
            <person name="Lee S.D."/>
        </authorList>
    </citation>
    <scope>NUCLEOTIDE SEQUENCE [LARGE SCALE GENOMIC DNA]</scope>
    <source>
        <strain evidence="1 2">N1-1</strain>
    </source>
</reference>
<name>A0ABV6VLL9_9ACTN</name>
<keyword evidence="2" id="KW-1185">Reference proteome</keyword>
<organism evidence="1 2">
    <name type="scientific">Streptacidiphilus alkalitolerans</name>
    <dbReference type="NCBI Taxonomy" id="3342712"/>
    <lineage>
        <taxon>Bacteria</taxon>
        <taxon>Bacillati</taxon>
        <taxon>Actinomycetota</taxon>
        <taxon>Actinomycetes</taxon>
        <taxon>Kitasatosporales</taxon>
        <taxon>Streptomycetaceae</taxon>
        <taxon>Streptacidiphilus</taxon>
    </lineage>
</organism>
<dbReference type="InterPro" id="IPR050922">
    <property type="entry name" value="LytR/CpsA/Psr_CW_biosynth"/>
</dbReference>
<comment type="caution">
    <text evidence="1">The sequence shown here is derived from an EMBL/GenBank/DDBJ whole genome shotgun (WGS) entry which is preliminary data.</text>
</comment>
<evidence type="ECO:0000313" key="2">
    <source>
        <dbReference type="Proteomes" id="UP001592582"/>
    </source>
</evidence>
<sequence length="511" mass="53821">MVLVAVAGGGYLYIKNLDDNIRGGDLHSGIDPKAVVAPAKPNAQGQTPLNILIIGSDGRDSAADCELGGACSTAGGLARADVEMLVHLSADRSNASITSIPRDTVVDLADCKGSPKGRHTLINASLNYGGPGCVVDTWQKLTGISINHYIMVDFKGVVDMADAIGGVQVCAKQNVVDYKVYTDAQGVRHEEGSGLVYPAGTRKITGVQALEWLRTRHAWEDGTDIGRTHAQHLYLNSMIRQMKSLGTLTNIPEMNKLATTATKALQVDLPLKHSGITGMLSLASQFNAVKPERVTTVTIPWHYGPSVNGAQPVLLTQPDADKIFTQIRNDVPFDKNAATATATTATPTPAPVATVSATPEQKAAVDISVQNATVDGRGQQITDFLKSQGFTKAQRDTSYVAATPTKLTYPTADKAQAEAVQAALGLRASALTPSSSASHLTLVVGTDWTKGTDFDSTAPTQKAGLPTGTDFQNGADATQCMQVYTGAHYADGRPIYTWTGSTPPKVPQAKG</sequence>
<dbReference type="NCBIfam" id="TIGR00350">
    <property type="entry name" value="lytR_cpsA_psr"/>
    <property type="match status" value="1"/>
</dbReference>
<evidence type="ECO:0000313" key="1">
    <source>
        <dbReference type="EMBL" id="MFC1414635.1"/>
    </source>
</evidence>